<keyword evidence="5" id="KW-1185">Reference proteome</keyword>
<dbReference type="OrthoDB" id="128867at2759"/>
<evidence type="ECO:0000256" key="1">
    <source>
        <dbReference type="ARBA" id="ARBA00022574"/>
    </source>
</evidence>
<dbReference type="InParanoid" id="W2RJ57"/>
<evidence type="ECO:0000256" key="3">
    <source>
        <dbReference type="SAM" id="MobiDB-lite"/>
    </source>
</evidence>
<evidence type="ECO:0000313" key="4">
    <source>
        <dbReference type="EMBL" id="ETN36360.1"/>
    </source>
</evidence>
<dbReference type="AlphaFoldDB" id="W2RJ57"/>
<dbReference type="PANTHER" id="PTHR44472">
    <property type="entry name" value="DDB1- AND CUL4-ASSOCIATED FACTOR 4-RELATED"/>
    <property type="match status" value="1"/>
</dbReference>
<keyword evidence="1" id="KW-0853">WD repeat</keyword>
<dbReference type="RefSeq" id="XP_008721178.1">
    <property type="nucleotide sequence ID" value="XM_008722956.1"/>
</dbReference>
<accession>W2RJ57</accession>
<dbReference type="STRING" id="1220924.W2RJ57"/>
<evidence type="ECO:0000313" key="5">
    <source>
        <dbReference type="Proteomes" id="UP000030752"/>
    </source>
</evidence>
<feature type="compositionally biased region" description="Basic and acidic residues" evidence="3">
    <location>
        <begin position="72"/>
        <end position="81"/>
    </location>
</feature>
<dbReference type="eggNOG" id="ENOG502T3VQ">
    <property type="taxonomic scope" value="Eukaryota"/>
</dbReference>
<dbReference type="VEuPathDB" id="FungiDB:HMPREF1541_08637"/>
<keyword evidence="2" id="KW-0677">Repeat</keyword>
<proteinExistence type="predicted"/>
<evidence type="ECO:0000256" key="2">
    <source>
        <dbReference type="ARBA" id="ARBA00022737"/>
    </source>
</evidence>
<feature type="region of interest" description="Disordered" evidence="3">
    <location>
        <begin position="24"/>
        <end position="143"/>
    </location>
</feature>
<dbReference type="GO" id="GO:0080008">
    <property type="term" value="C:Cul4-RING E3 ubiquitin ligase complex"/>
    <property type="evidence" value="ECO:0007669"/>
    <property type="project" value="TreeGrafter"/>
</dbReference>
<gene>
    <name evidence="4" type="ORF">HMPREF1541_08637</name>
</gene>
<feature type="compositionally biased region" description="Basic and acidic residues" evidence="3">
    <location>
        <begin position="131"/>
        <end position="143"/>
    </location>
</feature>
<feature type="compositionally biased region" description="Low complexity" evidence="3">
    <location>
        <begin position="99"/>
        <end position="112"/>
    </location>
</feature>
<name>W2RJ57_CYPE1</name>
<dbReference type="EMBL" id="KB822725">
    <property type="protein sequence ID" value="ETN36360.1"/>
    <property type="molecule type" value="Genomic_DNA"/>
</dbReference>
<sequence length="609" mass="65546">MPVEIPGFVYDAARGRYFRVQENHQNTQHVALRSVPGSGNRGESAGQPSGERHAGSLPVDGGRSRGGVGARYTREVVEGQKRIWAGEGRKKRRRKDKGSSQPLSQPQTTPSQGGVEGGRQSAPHRRGSAKHAPDRQRHSTRRLSSELELQLRFRHRAAITTGTSVESLIKQRYAATLEPRKGTASAGMVGTSGVFVVDPVSKELFTSAQLGRGRGEEFCVTPYSDAATSPDEERENHGPIAAAATTDDEEEAAPAAAAHYNRANTIPIFDSAPLIAAATVADGCVVWVTRSPHDPTNQLQHNIAGVPGASSDPIHTSTRYGGGGGGDGPLGGMPPLPWARWRDDFGDWGTQTMEQIDTHVWDVAGSPARDGTVVWASSRGVVVRSLGGAGDGAYPGDVVTRRVGEAREAMCVGWKDENVWVTGDRDGRVGMGDVRVQLKGEGVVGRLRHGSGAVSRVQGMGSRCPWGVLVWGITGAAVYDLRWTKDVPIESTSFERNGSRQGRKKRPKWATQPLFDFDIPESRMQRQYGMGFAFDAEMGAVAAAWPGMLRSSHVGLWDVSTGKMLPGGLEERVFEDSVACMQFVDLEGRGEGVKSLLLSTKGRIEAWEV</sequence>
<dbReference type="Proteomes" id="UP000030752">
    <property type="component" value="Unassembled WGS sequence"/>
</dbReference>
<dbReference type="HOGENOM" id="CLU_029545_0_0_1"/>
<reference evidence="4 5" key="1">
    <citation type="submission" date="2013-03" db="EMBL/GenBank/DDBJ databases">
        <title>The Genome Sequence of Phialophora europaea CBS 101466.</title>
        <authorList>
            <consortium name="The Broad Institute Genomics Platform"/>
            <person name="Cuomo C."/>
            <person name="de Hoog S."/>
            <person name="Gorbushina A."/>
            <person name="Walker B."/>
            <person name="Young S.K."/>
            <person name="Zeng Q."/>
            <person name="Gargeya S."/>
            <person name="Fitzgerald M."/>
            <person name="Haas B."/>
            <person name="Abouelleil A."/>
            <person name="Allen A.W."/>
            <person name="Alvarado L."/>
            <person name="Arachchi H.M."/>
            <person name="Berlin A.M."/>
            <person name="Chapman S.B."/>
            <person name="Gainer-Dewar J."/>
            <person name="Goldberg J."/>
            <person name="Griggs A."/>
            <person name="Gujja S."/>
            <person name="Hansen M."/>
            <person name="Howarth C."/>
            <person name="Imamovic A."/>
            <person name="Ireland A."/>
            <person name="Larimer J."/>
            <person name="McCowan C."/>
            <person name="Murphy C."/>
            <person name="Pearson M."/>
            <person name="Poon T.W."/>
            <person name="Priest M."/>
            <person name="Roberts A."/>
            <person name="Saif S."/>
            <person name="Shea T."/>
            <person name="Sisk P."/>
            <person name="Sykes S."/>
            <person name="Wortman J."/>
            <person name="Nusbaum C."/>
            <person name="Birren B."/>
        </authorList>
    </citation>
    <scope>NUCLEOTIDE SEQUENCE [LARGE SCALE GENOMIC DNA]</scope>
    <source>
        <strain evidence="4 5">CBS 101466</strain>
    </source>
</reference>
<dbReference type="GeneID" id="19975976"/>
<dbReference type="PANTHER" id="PTHR44472:SF1">
    <property type="entry name" value="DDB1 AND CUL4 ASSOCIATED FACTOR 4"/>
    <property type="match status" value="1"/>
</dbReference>
<organism evidence="4 5">
    <name type="scientific">Cyphellophora europaea (strain CBS 101466)</name>
    <name type="common">Phialophora europaea</name>
    <dbReference type="NCBI Taxonomy" id="1220924"/>
    <lineage>
        <taxon>Eukaryota</taxon>
        <taxon>Fungi</taxon>
        <taxon>Dikarya</taxon>
        <taxon>Ascomycota</taxon>
        <taxon>Pezizomycotina</taxon>
        <taxon>Eurotiomycetes</taxon>
        <taxon>Chaetothyriomycetidae</taxon>
        <taxon>Chaetothyriales</taxon>
        <taxon>Cyphellophoraceae</taxon>
        <taxon>Cyphellophora</taxon>
    </lineage>
</organism>
<dbReference type="InterPro" id="IPR052254">
    <property type="entry name" value="CUL4-DDB1_E3_ligase_receptor"/>
</dbReference>
<protein>
    <submittedName>
        <fullName evidence="4">Uncharacterized protein</fullName>
    </submittedName>
</protein>